<proteinExistence type="predicted"/>
<dbReference type="AlphaFoldDB" id="A0A9W8AWD3"/>
<evidence type="ECO:0000256" key="1">
    <source>
        <dbReference type="SAM" id="MobiDB-lite"/>
    </source>
</evidence>
<dbReference type="Proteomes" id="UP001150925">
    <property type="component" value="Unassembled WGS sequence"/>
</dbReference>
<name>A0A9W8AWD3_9FUNG</name>
<evidence type="ECO:0000313" key="2">
    <source>
        <dbReference type="EMBL" id="KAJ1968313.1"/>
    </source>
</evidence>
<feature type="region of interest" description="Disordered" evidence="1">
    <location>
        <begin position="24"/>
        <end position="70"/>
    </location>
</feature>
<comment type="caution">
    <text evidence="2">The sequence shown here is derived from an EMBL/GenBank/DDBJ whole genome shotgun (WGS) entry which is preliminary data.</text>
</comment>
<organism evidence="2 3">
    <name type="scientific">Dispira parvispora</name>
    <dbReference type="NCBI Taxonomy" id="1520584"/>
    <lineage>
        <taxon>Eukaryota</taxon>
        <taxon>Fungi</taxon>
        <taxon>Fungi incertae sedis</taxon>
        <taxon>Zoopagomycota</taxon>
        <taxon>Kickxellomycotina</taxon>
        <taxon>Dimargaritomycetes</taxon>
        <taxon>Dimargaritales</taxon>
        <taxon>Dimargaritaceae</taxon>
        <taxon>Dispira</taxon>
    </lineage>
</organism>
<protein>
    <submittedName>
        <fullName evidence="2">Uncharacterized protein</fullName>
    </submittedName>
</protein>
<evidence type="ECO:0000313" key="3">
    <source>
        <dbReference type="Proteomes" id="UP001150925"/>
    </source>
</evidence>
<keyword evidence="3" id="KW-1185">Reference proteome</keyword>
<dbReference type="EMBL" id="JANBPY010000201">
    <property type="protein sequence ID" value="KAJ1968313.1"/>
    <property type="molecule type" value="Genomic_DNA"/>
</dbReference>
<reference evidence="2" key="1">
    <citation type="submission" date="2022-07" db="EMBL/GenBank/DDBJ databases">
        <title>Phylogenomic reconstructions and comparative analyses of Kickxellomycotina fungi.</title>
        <authorList>
            <person name="Reynolds N.K."/>
            <person name="Stajich J.E."/>
            <person name="Barry K."/>
            <person name="Grigoriev I.V."/>
            <person name="Crous P."/>
            <person name="Smith M.E."/>
        </authorList>
    </citation>
    <scope>NUCLEOTIDE SEQUENCE</scope>
    <source>
        <strain evidence="2">RSA 1196</strain>
    </source>
</reference>
<gene>
    <name evidence="2" type="ORF">IWQ62_001321</name>
</gene>
<feature type="compositionally biased region" description="Polar residues" evidence="1">
    <location>
        <begin position="53"/>
        <end position="70"/>
    </location>
</feature>
<sequence length="70" mass="7930">MVHVVLVIRTHEPGKYFLVQREKVASSKEEGQLPSEDFDLMNTRREAQDDGDTTTPDSCWSCASNMEPTD</sequence>
<accession>A0A9W8AWD3</accession>